<dbReference type="InterPro" id="IPR012677">
    <property type="entry name" value="Nucleotide-bd_a/b_plait_sf"/>
</dbReference>
<dbReference type="EC" id="2.4.2.-" evidence="7"/>
<keyword evidence="5" id="KW-0539">Nucleus</keyword>
<dbReference type="SUPFAM" id="SSF56399">
    <property type="entry name" value="ADP-ribosylation"/>
    <property type="match status" value="1"/>
</dbReference>
<evidence type="ECO:0000256" key="7">
    <source>
        <dbReference type="RuleBase" id="RU362114"/>
    </source>
</evidence>
<gene>
    <name evidence="10" type="primary">Parp14_4</name>
    <name evidence="10" type="ORF">GTO96_0019770</name>
</gene>
<dbReference type="Gene3D" id="3.30.70.330">
    <property type="match status" value="2"/>
</dbReference>
<dbReference type="Gene3D" id="3.90.228.10">
    <property type="match status" value="1"/>
</dbReference>
<comment type="caution">
    <text evidence="10">The sequence shown here is derived from an EMBL/GenBank/DDBJ whole genome shotgun (WGS) entry which is preliminary data.</text>
</comment>
<feature type="domain" description="PARP catalytic" evidence="8">
    <location>
        <begin position="1843"/>
        <end position="2048"/>
    </location>
</feature>
<dbReference type="InterPro" id="IPR057051">
    <property type="entry name" value="PARP14_RPM_1"/>
</dbReference>
<dbReference type="PANTHER" id="PTHR14453">
    <property type="entry name" value="PARP/ZINC FINGER CCCH TYPE DOMAIN CONTAINING PROTEIN"/>
    <property type="match status" value="1"/>
</dbReference>
<evidence type="ECO:0000256" key="1">
    <source>
        <dbReference type="ARBA" id="ARBA00004123"/>
    </source>
</evidence>
<accession>A0A8X7WZX4</accession>
<reference evidence="10 11" key="1">
    <citation type="journal article" date="2021" name="Cell">
        <title>Tracing the genetic footprints of vertebrate landing in non-teleost ray-finned fishes.</title>
        <authorList>
            <person name="Bi X."/>
            <person name="Wang K."/>
            <person name="Yang L."/>
            <person name="Pan H."/>
            <person name="Jiang H."/>
            <person name="Wei Q."/>
            <person name="Fang M."/>
            <person name="Yu H."/>
            <person name="Zhu C."/>
            <person name="Cai Y."/>
            <person name="He Y."/>
            <person name="Gan X."/>
            <person name="Zeng H."/>
            <person name="Yu D."/>
            <person name="Zhu Y."/>
            <person name="Jiang H."/>
            <person name="Qiu Q."/>
            <person name="Yang H."/>
            <person name="Zhang Y.E."/>
            <person name="Wang W."/>
            <person name="Zhu M."/>
            <person name="He S."/>
            <person name="Zhang G."/>
        </authorList>
    </citation>
    <scope>NUCLEOTIDE SEQUENCE [LARGE SCALE GENOMIC DNA]</scope>
    <source>
        <strain evidence="10">Bchr_013</strain>
    </source>
</reference>
<dbReference type="FunFam" id="3.90.228.10:FF:000008">
    <property type="entry name" value="Poly [ADP-ribose] polymerase"/>
    <property type="match status" value="1"/>
</dbReference>
<dbReference type="Pfam" id="PF01661">
    <property type="entry name" value="Macro"/>
    <property type="match status" value="4"/>
</dbReference>
<comment type="subcellular location">
    <subcellularLocation>
        <location evidence="1">Nucleus</location>
    </subcellularLocation>
</comment>
<dbReference type="InterPro" id="IPR037197">
    <property type="entry name" value="WWE_dom_sf"/>
</dbReference>
<feature type="non-terminal residue" evidence="10">
    <location>
        <position position="2048"/>
    </location>
</feature>
<feature type="domain" description="Macro" evidence="9">
    <location>
        <begin position="1250"/>
        <end position="1424"/>
    </location>
</feature>
<dbReference type="OrthoDB" id="6133115at2759"/>
<keyword evidence="4 7" id="KW-0520">NAD</keyword>
<evidence type="ECO:0000256" key="6">
    <source>
        <dbReference type="ARBA" id="ARBA00024347"/>
    </source>
</evidence>
<evidence type="ECO:0000313" key="10">
    <source>
        <dbReference type="EMBL" id="KAG2459322.1"/>
    </source>
</evidence>
<feature type="domain" description="Macro" evidence="9">
    <location>
        <begin position="835"/>
        <end position="1028"/>
    </location>
</feature>
<dbReference type="Gene3D" id="3.30.720.50">
    <property type="match status" value="1"/>
</dbReference>
<dbReference type="GO" id="GO:0003714">
    <property type="term" value="F:transcription corepressor activity"/>
    <property type="evidence" value="ECO:0007669"/>
    <property type="project" value="TreeGrafter"/>
</dbReference>
<dbReference type="Pfam" id="PF00644">
    <property type="entry name" value="PARP"/>
    <property type="match status" value="1"/>
</dbReference>
<dbReference type="GO" id="GO:0010629">
    <property type="term" value="P:negative regulation of gene expression"/>
    <property type="evidence" value="ECO:0007669"/>
    <property type="project" value="TreeGrafter"/>
</dbReference>
<evidence type="ECO:0000256" key="2">
    <source>
        <dbReference type="ARBA" id="ARBA00022676"/>
    </source>
</evidence>
<dbReference type="InterPro" id="IPR012317">
    <property type="entry name" value="Poly(ADP-ribose)pol_cat_dom"/>
</dbReference>
<dbReference type="Pfam" id="PF23222">
    <property type="entry name" value="RRM_PARP14_1"/>
    <property type="match status" value="1"/>
</dbReference>
<keyword evidence="3 7" id="KW-0808">Transferase</keyword>
<dbReference type="InterPro" id="IPR002589">
    <property type="entry name" value="Macro_dom"/>
</dbReference>
<dbReference type="SUPFAM" id="SSF52949">
    <property type="entry name" value="Macro domain-like"/>
    <property type="match status" value="4"/>
</dbReference>
<name>A0A8X7WZX4_POLSE</name>
<sequence>MAAKSLLVQVRGLPDNFEAVESKLQLYFMNKRKSGGEVLEIRRHPTDNRKALLVYQDEIGRNKVLSKEAHHVDFKQFGTVQLFVECFINEDANPERGEKEIGSSTSKESSDMDDVVDLTEDSLFLLCRTDSESFNDEILKLHFEQFCEELHIQREDTNKWILKCANQDDREKILSCKAHKIGEIHVFVELLNNKAHRGKCDPRRFIVTGFSLDCKISHIEVYLKSCSHGADLCFDIVDKGHKLIVTFKEDIDREAFIKKCSKKTFLNKEISVFPLQYSNSVLVLGDVDQIQLDEVKLYFSDTKRSKGGAIKTAAPDHKSGGVVLTFEDHHAAQQVAGQTHELHGTSFQVYLYYESFQQPLTGKTHLSNLPRNVHIPVEPVLLDYILHKKKIREELEESLQHIYCKVIFDELPDECNIILQSSFDQDTLLAYNVADNWKEDVSTMVQSFLKRYPTQVFTVDRDIWEEVQAKCLAFNFSDLSIYCKQSANQVVVVGEENQLARGRDAISNVIKTVQEEFEDKRNAIEEKIVLNNSDELAFLLNFVYEHLGEVESKIDEIALAIIIKGHRTKVEKAKKAIEMTQSALCTKSLDFSPNTEAVLRSIDLELFKFNYFFKNSIKATVLLVKDVKIMAVQEDLPKAVDLINDLFSSEVITLSSDQEKLTEEEDWKEFFSDLEKEMDSNSAERRISITFCPPEIRLGGFSNAVTDAAKKLRGYLDNKRPVTEIIPLKYIRAVEFVENCIKLTNIPEIMAMDVSILFSRNMTFPCLKVSGVPNVLKNAVALVKSHIDGIVSETYTYDKAGESKVLEKHRVSLQAQAKDLGCMLWLNCSTDASKMSHVCSQIWNSFHFQIIQGDIRKQNADALVCPLNGNLTFDNPLAMDLHTSGGDEIKQACEELLKTKKVIEVGTVILSNPGKLPFQKLLFAVTPIWGKCNYDFRGKRKEEIYLQALVQQCLKTAEEEKCASVALPVLGHGQFGFQLDCSARVLTEAIKEYCESQQNTFHNLREIFVVDPDVGTIEKFNSMINDVVSKKEANKVQDGTRDQSAAVAATPCPTISVAGFPISLTIGDITKENVDAIVNSTNSTLDLNSGVSGAILKAAGSAVKDECKTLGAQPADGVVCTGGGNLSCKHIIQMVGPTTAAGITSSVEKVLEECAKKNLTSVSFPAIGTGKGNIAPLDSIKAFLKAAENYFTKSPSTSLKSVAIVAFEQNIYDSFKEYFSQQIQQSSGTTQVSDPQNTSGPPTVSIPGCPIIAIEVKICNVTVAVKKGDLALETVQGIVNTTNKTFNSTKGVSGAIFKAAGSSIQDECKKLGSNATVDFVLTSGGSLNCDFIIHLAGPKTISDVTSKVEKVLQECEKQQISTLSVPAIGTGGGTLKAQNVINAMLQGFENHLSKQTSSFLKLIYIVVDKDNILQDFVTGIKLWSITRFLLKENVMKSATASNDEDSKSDTEDASNTSTNIEIKIGTVKLQVEVGDLTSESTEAIVNSTNTTLDLSSGVSGAILKAAGQSVADECKSLGAQSNDGVVITKPGNLTVKHIIHMVGQTNIPAIAKSVEAVLKLCEEKKITSVSFPALGTGAGNLLASDVATAMIDAIRNYSTCHKNPSVRLVRVVIFQQKMMLDFEAAVKKFKRIVAGIKGQADGISKRTPENVPTRYRLKSFPITTVEVYGRNKDDLSKVRKCIDDLIREECCTNTFDSEYIRHLLGNEQQEILTMSETKQIEVDIQASKISVTGKRDDVLEAVVTINKFLQNAKEREARKQEEERIQKIVQWETVGKKEKVVESSINYDLELAYQKKEKSFTYERKRKYYNVDLEKMIQTNAKGRVKRIRRVPLTDPDTALIELPEMWTDKQNPFSIVVLPTDSEEYKNICKEFMKSCQYFMTKSKRIVQVVQIERIQNRDQWEKYAVKKKAVDRKYPNDQNECILYHGTTKEICQKINKNGFNRSFCGRNATKFGQGTYFAKEAWYSCEDQYSNPDENGLKYIYRARVIKGKACQGSSHLKEPSPVNPGNPNSDLCDCAVDNLNNPFIFVIFCDFGAYPDYLLTFKTL</sequence>
<dbReference type="Pfam" id="PF02825">
    <property type="entry name" value="WWE"/>
    <property type="match status" value="1"/>
</dbReference>
<keyword evidence="11" id="KW-1185">Reference proteome</keyword>
<dbReference type="InterPro" id="IPR052056">
    <property type="entry name" value="Mono-ARTD/PARP"/>
</dbReference>
<dbReference type="Pfam" id="PF23085">
    <property type="entry name" value="RRM_PARP14_3"/>
    <property type="match status" value="1"/>
</dbReference>
<feature type="domain" description="Macro" evidence="9">
    <location>
        <begin position="1456"/>
        <end position="1630"/>
    </location>
</feature>
<feature type="non-terminal residue" evidence="10">
    <location>
        <position position="1"/>
    </location>
</feature>
<dbReference type="GO" id="GO:0005634">
    <property type="term" value="C:nucleus"/>
    <property type="evidence" value="ECO:0007669"/>
    <property type="project" value="UniProtKB-SubCell"/>
</dbReference>
<dbReference type="CDD" id="cd01439">
    <property type="entry name" value="TCCD_inducible_PARP_like"/>
    <property type="match status" value="1"/>
</dbReference>
<dbReference type="Pfam" id="PF23084">
    <property type="entry name" value="KH_PARP14_1"/>
    <property type="match status" value="1"/>
</dbReference>
<dbReference type="GO" id="GO:1990404">
    <property type="term" value="F:NAD+-protein mono-ADP-ribosyltransferase activity"/>
    <property type="evidence" value="ECO:0007669"/>
    <property type="project" value="TreeGrafter"/>
</dbReference>
<evidence type="ECO:0000256" key="3">
    <source>
        <dbReference type="ARBA" id="ARBA00022679"/>
    </source>
</evidence>
<keyword evidence="2 7" id="KW-0328">Glycosyltransferase</keyword>
<proteinExistence type="inferred from homology"/>
<protein>
    <recommendedName>
        <fullName evidence="7">Poly [ADP-ribose] polymerase</fullName>
        <shortName evidence="7">PARP</shortName>
        <ecNumber evidence="7">2.4.2.-</ecNumber>
    </recommendedName>
</protein>
<evidence type="ECO:0000259" key="8">
    <source>
        <dbReference type="PROSITE" id="PS51059"/>
    </source>
</evidence>
<dbReference type="PANTHER" id="PTHR14453:SF101">
    <property type="entry name" value="POLY [ADP-RIBOSE] POLYMERASE"/>
    <property type="match status" value="1"/>
</dbReference>
<dbReference type="Proteomes" id="UP000886611">
    <property type="component" value="Unassembled WGS sequence"/>
</dbReference>
<dbReference type="PROSITE" id="PS51059">
    <property type="entry name" value="PARP_CATALYTIC"/>
    <property type="match status" value="1"/>
</dbReference>
<evidence type="ECO:0000259" key="9">
    <source>
        <dbReference type="PROSITE" id="PS51154"/>
    </source>
</evidence>
<dbReference type="GO" id="GO:0070212">
    <property type="term" value="P:protein poly-ADP-ribosylation"/>
    <property type="evidence" value="ECO:0007669"/>
    <property type="project" value="TreeGrafter"/>
</dbReference>
<feature type="domain" description="Macro" evidence="9">
    <location>
        <begin position="1049"/>
        <end position="1223"/>
    </location>
</feature>
<dbReference type="SUPFAM" id="SSF117839">
    <property type="entry name" value="WWE domain"/>
    <property type="match status" value="1"/>
</dbReference>
<dbReference type="InterPro" id="IPR004170">
    <property type="entry name" value="WWE_dom"/>
</dbReference>
<dbReference type="EMBL" id="JAATIS010005477">
    <property type="protein sequence ID" value="KAG2459322.1"/>
    <property type="molecule type" value="Genomic_DNA"/>
</dbReference>
<dbReference type="GO" id="GO:0003950">
    <property type="term" value="F:NAD+ poly-ADP-ribosyltransferase activity"/>
    <property type="evidence" value="ECO:0007669"/>
    <property type="project" value="UniProtKB-UniRule"/>
</dbReference>
<evidence type="ECO:0000256" key="5">
    <source>
        <dbReference type="ARBA" id="ARBA00023242"/>
    </source>
</evidence>
<dbReference type="PROSITE" id="PS51154">
    <property type="entry name" value="MACRO"/>
    <property type="match status" value="4"/>
</dbReference>
<dbReference type="InterPro" id="IPR043472">
    <property type="entry name" value="Macro_dom-like"/>
</dbReference>
<dbReference type="Gene3D" id="3.40.220.10">
    <property type="entry name" value="Leucine Aminopeptidase, subunit E, domain 1"/>
    <property type="match status" value="4"/>
</dbReference>
<evidence type="ECO:0000313" key="11">
    <source>
        <dbReference type="Proteomes" id="UP000886611"/>
    </source>
</evidence>
<dbReference type="InterPro" id="IPR057044">
    <property type="entry name" value="PARP14_KH_1"/>
</dbReference>
<evidence type="ECO:0000256" key="4">
    <source>
        <dbReference type="ARBA" id="ARBA00023027"/>
    </source>
</evidence>
<dbReference type="SMART" id="SM00506">
    <property type="entry name" value="A1pp"/>
    <property type="match status" value="4"/>
</dbReference>
<dbReference type="GO" id="GO:0005737">
    <property type="term" value="C:cytoplasm"/>
    <property type="evidence" value="ECO:0007669"/>
    <property type="project" value="TreeGrafter"/>
</dbReference>
<comment type="similarity">
    <text evidence="6">Belongs to the ARTD/PARP family.</text>
</comment>
<organism evidence="10 11">
    <name type="scientific">Polypterus senegalus</name>
    <name type="common">Senegal bichir</name>
    <dbReference type="NCBI Taxonomy" id="55291"/>
    <lineage>
        <taxon>Eukaryota</taxon>
        <taxon>Metazoa</taxon>
        <taxon>Chordata</taxon>
        <taxon>Craniata</taxon>
        <taxon>Vertebrata</taxon>
        <taxon>Euteleostomi</taxon>
        <taxon>Actinopterygii</taxon>
        <taxon>Polypteriformes</taxon>
        <taxon>Polypteridae</taxon>
        <taxon>Polypterus</taxon>
    </lineage>
</organism>